<dbReference type="OrthoDB" id="2490855at2"/>
<feature type="transmembrane region" description="Helical" evidence="7">
    <location>
        <begin position="186"/>
        <end position="207"/>
    </location>
</feature>
<dbReference type="STRING" id="28083.Lbir_1491"/>
<evidence type="ECO:0000256" key="3">
    <source>
        <dbReference type="ARBA" id="ARBA00022723"/>
    </source>
</evidence>
<dbReference type="EC" id="3.6.3.-" evidence="10"/>
<feature type="transmembrane region" description="Helical" evidence="7">
    <location>
        <begin position="715"/>
        <end position="738"/>
    </location>
</feature>
<dbReference type="Pfam" id="PF00122">
    <property type="entry name" value="E1-E2_ATPase"/>
    <property type="match status" value="1"/>
</dbReference>
<dbReference type="GO" id="GO:0005524">
    <property type="term" value="F:ATP binding"/>
    <property type="evidence" value="ECO:0007669"/>
    <property type="project" value="InterPro"/>
</dbReference>
<dbReference type="GO" id="GO:0016020">
    <property type="term" value="C:membrane"/>
    <property type="evidence" value="ECO:0007669"/>
    <property type="project" value="InterPro"/>
</dbReference>
<dbReference type="NCBIfam" id="TIGR01494">
    <property type="entry name" value="ATPase_P-type"/>
    <property type="match status" value="1"/>
</dbReference>
<dbReference type="SUPFAM" id="SSF81665">
    <property type="entry name" value="Calcium ATPase, transmembrane domain M"/>
    <property type="match status" value="1"/>
</dbReference>
<proteinExistence type="predicted"/>
<dbReference type="PANTHER" id="PTHR43520">
    <property type="entry name" value="ATP7, ISOFORM B"/>
    <property type="match status" value="1"/>
</dbReference>
<dbReference type="SUPFAM" id="SSF56784">
    <property type="entry name" value="HAD-like"/>
    <property type="match status" value="1"/>
</dbReference>
<dbReference type="RefSeq" id="WP_058523554.1">
    <property type="nucleotide sequence ID" value="NZ_CAAAHV010000001.1"/>
</dbReference>
<keyword evidence="10" id="KW-0378">Hydrolase</keyword>
<name>A0A378IBB3_9GAMM</name>
<keyword evidence="2 7" id="KW-0812">Transmembrane</keyword>
<keyword evidence="11" id="KW-1185">Reference proteome</keyword>
<evidence type="ECO:0000313" key="12">
    <source>
        <dbReference type="Proteomes" id="UP000255066"/>
    </source>
</evidence>
<dbReference type="PANTHER" id="PTHR43520:SF8">
    <property type="entry name" value="P-TYPE CU(+) TRANSPORTER"/>
    <property type="match status" value="1"/>
</dbReference>
<dbReference type="InterPro" id="IPR008250">
    <property type="entry name" value="ATPase_P-typ_transduc_dom_A_sf"/>
</dbReference>
<dbReference type="Gene3D" id="2.70.150.10">
    <property type="entry name" value="Calcium-transporting ATPase, cytoplasmic transduction domain A"/>
    <property type="match status" value="1"/>
</dbReference>
<dbReference type="InterPro" id="IPR023214">
    <property type="entry name" value="HAD_sf"/>
</dbReference>
<dbReference type="Proteomes" id="UP000255066">
    <property type="component" value="Unassembled WGS sequence"/>
</dbReference>
<protein>
    <submittedName>
        <fullName evidence="10">Cation transporting ATPase PacS</fullName>
        <ecNumber evidence="10">3.6.3.-</ecNumber>
    </submittedName>
</protein>
<evidence type="ECO:0000259" key="8">
    <source>
        <dbReference type="Pfam" id="PF00122"/>
    </source>
</evidence>
<feature type="transmembrane region" description="Helical" evidence="7">
    <location>
        <begin position="744"/>
        <end position="763"/>
    </location>
</feature>
<evidence type="ECO:0000256" key="4">
    <source>
        <dbReference type="ARBA" id="ARBA00022967"/>
    </source>
</evidence>
<organism evidence="10 12">
    <name type="scientific">Legionella birminghamensis</name>
    <dbReference type="NCBI Taxonomy" id="28083"/>
    <lineage>
        <taxon>Bacteria</taxon>
        <taxon>Pseudomonadati</taxon>
        <taxon>Pseudomonadota</taxon>
        <taxon>Gammaproteobacteria</taxon>
        <taxon>Legionellales</taxon>
        <taxon>Legionellaceae</taxon>
        <taxon>Legionella</taxon>
    </lineage>
</organism>
<dbReference type="GO" id="GO:0055070">
    <property type="term" value="P:copper ion homeostasis"/>
    <property type="evidence" value="ECO:0007669"/>
    <property type="project" value="TreeGrafter"/>
</dbReference>
<keyword evidence="3" id="KW-0479">Metal-binding</keyword>
<evidence type="ECO:0000313" key="10">
    <source>
        <dbReference type="EMBL" id="STX32527.1"/>
    </source>
</evidence>
<dbReference type="EMBL" id="UGNW01000001">
    <property type="protein sequence ID" value="STX32527.1"/>
    <property type="molecule type" value="Genomic_DNA"/>
</dbReference>
<dbReference type="InterPro" id="IPR036412">
    <property type="entry name" value="HAD-like_sf"/>
</dbReference>
<feature type="transmembrane region" description="Helical" evidence="7">
    <location>
        <begin position="146"/>
        <end position="165"/>
    </location>
</feature>
<keyword evidence="4" id="KW-1278">Translocase</keyword>
<evidence type="ECO:0000256" key="1">
    <source>
        <dbReference type="ARBA" id="ARBA00004127"/>
    </source>
</evidence>
<dbReference type="GO" id="GO:0005507">
    <property type="term" value="F:copper ion binding"/>
    <property type="evidence" value="ECO:0007669"/>
    <property type="project" value="TreeGrafter"/>
</dbReference>
<dbReference type="SUPFAM" id="SSF81653">
    <property type="entry name" value="Calcium ATPase, transduction domain A"/>
    <property type="match status" value="1"/>
</dbReference>
<feature type="domain" description="P-type ATPase A" evidence="8">
    <location>
        <begin position="246"/>
        <end position="340"/>
    </location>
</feature>
<dbReference type="Gene3D" id="3.40.50.1000">
    <property type="entry name" value="HAD superfamily/HAD-like"/>
    <property type="match status" value="1"/>
</dbReference>
<dbReference type="InterPro" id="IPR059000">
    <property type="entry name" value="ATPase_P-type_domA"/>
</dbReference>
<evidence type="ECO:0000256" key="5">
    <source>
        <dbReference type="ARBA" id="ARBA00022989"/>
    </source>
</evidence>
<reference evidence="10 12" key="2">
    <citation type="submission" date="2018-06" db="EMBL/GenBank/DDBJ databases">
        <authorList>
            <consortium name="Pathogen Informatics"/>
            <person name="Doyle S."/>
        </authorList>
    </citation>
    <scope>NUCLEOTIDE SEQUENCE [LARGE SCALE GENOMIC DNA]</scope>
    <source>
        <strain evidence="10 12">NCTC12437</strain>
    </source>
</reference>
<dbReference type="InterPro" id="IPR023298">
    <property type="entry name" value="ATPase_P-typ_TM_dom_sf"/>
</dbReference>
<evidence type="ECO:0000256" key="2">
    <source>
        <dbReference type="ARBA" id="ARBA00022692"/>
    </source>
</evidence>
<dbReference type="GO" id="GO:0012505">
    <property type="term" value="C:endomembrane system"/>
    <property type="evidence" value="ECO:0007669"/>
    <property type="project" value="UniProtKB-SubCell"/>
</dbReference>
<dbReference type="EMBL" id="LNXT01000019">
    <property type="protein sequence ID" value="KTC71636.1"/>
    <property type="molecule type" value="Genomic_DNA"/>
</dbReference>
<dbReference type="Proteomes" id="UP000054735">
    <property type="component" value="Unassembled WGS sequence"/>
</dbReference>
<dbReference type="InterPro" id="IPR023299">
    <property type="entry name" value="ATPase_P-typ_cyto_dom_N"/>
</dbReference>
<sequence length="840" mass="92083">MTIIYQFSIPDVTCSGCTGPIEKRLKADFNAGYEYNADPARKTLNIIVWEHEAPDQEIGSNVCRFLDEEMGVNCVFLKSYPLNFKTDYPSSPSQHAIPDPPPEARKKNGWERLKDILLSHWFQGGIGTLAGLILLILSIATGGLPLAAMIAIGCISSILTFLIGFSTFKQAYFDIFKSKKMGMDTLFALSTLVVVTVSIAAFFVPWLSMMFEAALLILGFRHIGQGIKNFLTSQLITARAFQDDLPAFVQVYEEEQLSLTPLEEVVREQTLYISEGEIIPLDGICLTDGVIVFTTCINGNPFPRKLKRGESLLSGMRLTKYSAPLFMRVTETKENSHLAHMDFALKVAEIRKAPIQQTADRIMQYFIPTVFAVSAITGLVIGLFFPPALAIQCAISVLVSACPCILGLVVPTTVLVAMKKAAEHGVQFVSPESLELASKVNAVVFDLHGTLTTGVLEVEPKQVTFIDPGCNQKHLFSCIAALEKNSQHFIGEAVFRYTASFGEEYKSLPIGNFKDSHHSGISGIVDGDEICIGNEDFMKEQNISMVLDENDIEDADSIVYVAVNGKLSCYFKLTDPLRENAKYTLKTLQENGIEVFISTGACEKTANRYGKRLNIPLSNIRAGRVALAGKDKDNSKSQLIKELKAHGKVVAMIGDAANDSIAVTDADFGVGVQSNSSHRLTLDKAGAIVQSGSMLPFATIFILARQTMSNITQNLYFTLGYNLLAVLLTSTLLVAAGFVLNPGIGAGLMILQMSLVFLNLWRFKQQTLSHLRNTASDSDSEVEQDSYVSLQQTFKPNDLGLEEEKTVDAEMGNGCGFSFCRPQRTGIFHEQSPAEISVKM</sequence>
<dbReference type="Gene3D" id="3.40.1110.10">
    <property type="entry name" value="Calcium-transporting ATPase, cytoplasmic domain N"/>
    <property type="match status" value="1"/>
</dbReference>
<gene>
    <name evidence="10" type="primary">pacS</name>
    <name evidence="9" type="ORF">Lbir_1491</name>
    <name evidence="10" type="ORF">NCTC12437_02318</name>
</gene>
<dbReference type="AlphaFoldDB" id="A0A378IBB3"/>
<evidence type="ECO:0000256" key="6">
    <source>
        <dbReference type="ARBA" id="ARBA00023136"/>
    </source>
</evidence>
<comment type="subcellular location">
    <subcellularLocation>
        <location evidence="1">Endomembrane system</location>
        <topology evidence="1">Multi-pass membrane protein</topology>
    </subcellularLocation>
</comment>
<feature type="transmembrane region" description="Helical" evidence="7">
    <location>
        <begin position="116"/>
        <end position="140"/>
    </location>
</feature>
<feature type="transmembrane region" description="Helical" evidence="7">
    <location>
        <begin position="389"/>
        <end position="410"/>
    </location>
</feature>
<accession>A0A378IBB3</accession>
<dbReference type="Pfam" id="PF00702">
    <property type="entry name" value="Hydrolase"/>
    <property type="match status" value="1"/>
</dbReference>
<dbReference type="GO" id="GO:0016887">
    <property type="term" value="F:ATP hydrolysis activity"/>
    <property type="evidence" value="ECO:0007669"/>
    <property type="project" value="InterPro"/>
</dbReference>
<evidence type="ECO:0000313" key="11">
    <source>
        <dbReference type="Proteomes" id="UP000054735"/>
    </source>
</evidence>
<dbReference type="GO" id="GO:0043682">
    <property type="term" value="F:P-type divalent copper transporter activity"/>
    <property type="evidence" value="ECO:0007669"/>
    <property type="project" value="TreeGrafter"/>
</dbReference>
<keyword evidence="5 7" id="KW-1133">Transmembrane helix</keyword>
<reference evidence="9 11" key="1">
    <citation type="submission" date="2015-11" db="EMBL/GenBank/DDBJ databases">
        <title>Genomic analysis of 38 Legionella species identifies large and diverse effector repertoires.</title>
        <authorList>
            <person name="Burstein D."/>
            <person name="Amaro F."/>
            <person name="Zusman T."/>
            <person name="Lifshitz Z."/>
            <person name="Cohen O."/>
            <person name="Gilbert J.A."/>
            <person name="Pupko T."/>
            <person name="Shuman H.A."/>
            <person name="Segal G."/>
        </authorList>
    </citation>
    <scope>NUCLEOTIDE SEQUENCE [LARGE SCALE GENOMIC DNA]</scope>
    <source>
        <strain evidence="9 11">CDC#1407-AL-14</strain>
    </source>
</reference>
<keyword evidence="6 7" id="KW-0472">Membrane</keyword>
<feature type="transmembrane region" description="Helical" evidence="7">
    <location>
        <begin position="365"/>
        <end position="383"/>
    </location>
</feature>
<dbReference type="InterPro" id="IPR001757">
    <property type="entry name" value="P_typ_ATPase"/>
</dbReference>
<evidence type="ECO:0000313" key="9">
    <source>
        <dbReference type="EMBL" id="KTC71636.1"/>
    </source>
</evidence>
<evidence type="ECO:0000256" key="7">
    <source>
        <dbReference type="SAM" id="Phobius"/>
    </source>
</evidence>